<dbReference type="InterPro" id="IPR000630">
    <property type="entry name" value="Ribosomal_uS8"/>
</dbReference>
<dbReference type="FunFam" id="3.30.1490.10:FF:000001">
    <property type="entry name" value="30S ribosomal protein S8"/>
    <property type="match status" value="1"/>
</dbReference>
<comment type="caution">
    <text evidence="9">The sequence shown here is derived from an EMBL/GenBank/DDBJ whole genome shotgun (WGS) entry which is preliminary data.</text>
</comment>
<dbReference type="InterPro" id="IPR035987">
    <property type="entry name" value="Ribosomal_uS8_sf"/>
</dbReference>
<keyword evidence="5 7" id="KW-0687">Ribonucleoprotein</keyword>
<sequence>MMTDPIADFLTRLRNAQSARRETLTLPSSRMKFSIAKILEREGYLASVQEETDGPRKTLTVSLKYDGGKKAPAIRTVRRISKPGLRVYRKANELPRVMSDLGIAIVSTSQGIMTNKEARKRKLGGEILCEIV</sequence>
<dbReference type="Gene3D" id="3.30.1490.10">
    <property type="match status" value="1"/>
</dbReference>
<evidence type="ECO:0000313" key="10">
    <source>
        <dbReference type="Proteomes" id="UP000710385"/>
    </source>
</evidence>
<dbReference type="PANTHER" id="PTHR11758">
    <property type="entry name" value="40S RIBOSOMAL PROTEIN S15A"/>
    <property type="match status" value="1"/>
</dbReference>
<evidence type="ECO:0000256" key="6">
    <source>
        <dbReference type="ARBA" id="ARBA00035258"/>
    </source>
</evidence>
<dbReference type="GO" id="GO:0019843">
    <property type="term" value="F:rRNA binding"/>
    <property type="evidence" value="ECO:0007669"/>
    <property type="project" value="UniProtKB-UniRule"/>
</dbReference>
<reference evidence="9" key="1">
    <citation type="submission" date="2020-05" db="EMBL/GenBank/DDBJ databases">
        <title>High-Quality Genomes of Partial-Nitritation/Anammox System by Hierarchical Clustering Based Hybrid Assembly.</title>
        <authorList>
            <person name="Liu L."/>
            <person name="Wang Y."/>
            <person name="Che Y."/>
            <person name="Chen Y."/>
            <person name="Xia Y."/>
            <person name="Luo R."/>
            <person name="Cheng S.H."/>
            <person name="Zheng C."/>
            <person name="Zhang T."/>
        </authorList>
    </citation>
    <scope>NUCLEOTIDE SEQUENCE</scope>
    <source>
        <strain evidence="9">H1_PAT1</strain>
    </source>
</reference>
<dbReference type="SUPFAM" id="SSF56047">
    <property type="entry name" value="Ribosomal protein S8"/>
    <property type="match status" value="1"/>
</dbReference>
<evidence type="ECO:0000256" key="1">
    <source>
        <dbReference type="ARBA" id="ARBA00006471"/>
    </source>
</evidence>
<dbReference type="HAMAP" id="MF_01302_B">
    <property type="entry name" value="Ribosomal_uS8_B"/>
    <property type="match status" value="1"/>
</dbReference>
<evidence type="ECO:0000256" key="3">
    <source>
        <dbReference type="ARBA" id="ARBA00022884"/>
    </source>
</evidence>
<evidence type="ECO:0000256" key="5">
    <source>
        <dbReference type="ARBA" id="ARBA00023274"/>
    </source>
</evidence>
<dbReference type="FunFam" id="3.30.1370.30:FF:000002">
    <property type="entry name" value="30S ribosomal protein S8"/>
    <property type="match status" value="1"/>
</dbReference>
<dbReference type="GO" id="GO:0006412">
    <property type="term" value="P:translation"/>
    <property type="evidence" value="ECO:0007669"/>
    <property type="project" value="UniProtKB-UniRule"/>
</dbReference>
<dbReference type="Gene3D" id="3.30.1370.30">
    <property type="match status" value="1"/>
</dbReference>
<evidence type="ECO:0000256" key="2">
    <source>
        <dbReference type="ARBA" id="ARBA00022730"/>
    </source>
</evidence>
<evidence type="ECO:0000256" key="7">
    <source>
        <dbReference type="HAMAP-Rule" id="MF_01302"/>
    </source>
</evidence>
<dbReference type="InterPro" id="IPR047863">
    <property type="entry name" value="Ribosomal_uS8_CS"/>
</dbReference>
<gene>
    <name evidence="7 9" type="primary">rpsH</name>
    <name evidence="9" type="ORF">HS096_01430</name>
</gene>
<evidence type="ECO:0000256" key="4">
    <source>
        <dbReference type="ARBA" id="ARBA00022980"/>
    </source>
</evidence>
<dbReference type="GO" id="GO:1990904">
    <property type="term" value="C:ribonucleoprotein complex"/>
    <property type="evidence" value="ECO:0007669"/>
    <property type="project" value="UniProtKB-KW"/>
</dbReference>
<dbReference type="EMBL" id="JABTTY010000001">
    <property type="protein sequence ID" value="MBE7525041.1"/>
    <property type="molecule type" value="Genomic_DNA"/>
</dbReference>
<keyword evidence="3 7" id="KW-0694">RNA-binding</keyword>
<dbReference type="PROSITE" id="PS00053">
    <property type="entry name" value="RIBOSOMAL_S8"/>
    <property type="match status" value="1"/>
</dbReference>
<dbReference type="Proteomes" id="UP000710385">
    <property type="component" value="Unassembled WGS sequence"/>
</dbReference>
<name>A0A928Y6I3_UNCKA</name>
<dbReference type="AlphaFoldDB" id="A0A928Y6I3"/>
<dbReference type="GO" id="GO:0005737">
    <property type="term" value="C:cytoplasm"/>
    <property type="evidence" value="ECO:0007669"/>
    <property type="project" value="UniProtKB-ARBA"/>
</dbReference>
<comment type="similarity">
    <text evidence="1 7 8">Belongs to the universal ribosomal protein uS8 family.</text>
</comment>
<protein>
    <recommendedName>
        <fullName evidence="6 7">Small ribosomal subunit protein uS8</fullName>
    </recommendedName>
</protein>
<keyword evidence="4 7" id="KW-0689">Ribosomal protein</keyword>
<evidence type="ECO:0000313" key="9">
    <source>
        <dbReference type="EMBL" id="MBE7525041.1"/>
    </source>
</evidence>
<organism evidence="9 10">
    <name type="scientific">candidate division WWE3 bacterium</name>
    <dbReference type="NCBI Taxonomy" id="2053526"/>
    <lineage>
        <taxon>Bacteria</taxon>
        <taxon>Katanobacteria</taxon>
    </lineage>
</organism>
<evidence type="ECO:0000256" key="8">
    <source>
        <dbReference type="RuleBase" id="RU003660"/>
    </source>
</evidence>
<proteinExistence type="inferred from homology"/>
<comment type="subunit">
    <text evidence="7">Part of the 30S ribosomal subunit. Contacts proteins S5 and S12.</text>
</comment>
<dbReference type="NCBIfam" id="NF001109">
    <property type="entry name" value="PRK00136.1"/>
    <property type="match status" value="1"/>
</dbReference>
<dbReference type="GO" id="GO:0005840">
    <property type="term" value="C:ribosome"/>
    <property type="evidence" value="ECO:0007669"/>
    <property type="project" value="UniProtKB-KW"/>
</dbReference>
<keyword evidence="2 7" id="KW-0699">rRNA-binding</keyword>
<accession>A0A928Y6I3</accession>
<comment type="function">
    <text evidence="7">One of the primary rRNA binding proteins, it binds directly to 16S rRNA central domain where it helps coordinate assembly of the platform of the 30S subunit.</text>
</comment>
<dbReference type="GO" id="GO:0003735">
    <property type="term" value="F:structural constituent of ribosome"/>
    <property type="evidence" value="ECO:0007669"/>
    <property type="project" value="InterPro"/>
</dbReference>
<dbReference type="Pfam" id="PF00410">
    <property type="entry name" value="Ribosomal_S8"/>
    <property type="match status" value="1"/>
</dbReference>